<dbReference type="InterPro" id="IPR005467">
    <property type="entry name" value="His_kinase_dom"/>
</dbReference>
<feature type="coiled-coil region" evidence="7">
    <location>
        <begin position="141"/>
        <end position="189"/>
    </location>
</feature>
<dbReference type="InterPro" id="IPR001789">
    <property type="entry name" value="Sig_transdc_resp-reg_receiver"/>
</dbReference>
<dbReference type="PROSITE" id="PS50110">
    <property type="entry name" value="RESPONSE_REGULATORY"/>
    <property type="match status" value="1"/>
</dbReference>
<evidence type="ECO:0000313" key="10">
    <source>
        <dbReference type="EMBL" id="PWJ38435.1"/>
    </source>
</evidence>
<dbReference type="PANTHER" id="PTHR43547">
    <property type="entry name" value="TWO-COMPONENT HISTIDINE KINASE"/>
    <property type="match status" value="1"/>
</dbReference>
<dbReference type="SUPFAM" id="SSF55874">
    <property type="entry name" value="ATPase domain of HSP90 chaperone/DNA topoisomerase II/histidine kinase"/>
    <property type="match status" value="1"/>
</dbReference>
<keyword evidence="5 10" id="KW-0418">Kinase</keyword>
<dbReference type="InterPro" id="IPR003661">
    <property type="entry name" value="HisK_dim/P_dom"/>
</dbReference>
<dbReference type="InterPro" id="IPR011006">
    <property type="entry name" value="CheY-like_superfamily"/>
</dbReference>
<keyword evidence="7" id="KW-0175">Coiled coil</keyword>
<evidence type="ECO:0000259" key="8">
    <source>
        <dbReference type="PROSITE" id="PS50109"/>
    </source>
</evidence>
<evidence type="ECO:0000256" key="7">
    <source>
        <dbReference type="SAM" id="Coils"/>
    </source>
</evidence>
<keyword evidence="4" id="KW-0808">Transferase</keyword>
<sequence length="420" mass="48179">MEINTTNNEKSTVLYVDDEPQNLVSFRASFRKIYHVLTAQSGPEALEILEEKHQEISVIVSDQLMPKMTGVELLEKARELYPDIMRIVLTGYSDVQDIINSISRGEVYRYITKPWNRDELQVTLDNAIEAFNLKVENKRLFADLKKAYGQLEEEAKLLDQKVKERTKELEEQKEEVERKRIILPKQNEELNALDGEKNYLIGVVAHDLKSPLNQISGFLELISLSDENLTDEQQEYIKMISQSIDRQSDMITQILDLKAIESNSSNKNTQKLDLALLLRETAERYFLTAQKKNIVIETDIPDEKMEAMLDENYTHQIYQNLISNAIKFSPKNKKLFIRLNNVDGVLKTEVKDEGPGLSEEDKAKLFGRFQKLSARPTDGEHSTGLGLSIVKRLVEDMDGKVYCESKEGEGANFIVEFPKV</sequence>
<dbReference type="PANTHER" id="PTHR43547:SF2">
    <property type="entry name" value="HYBRID SIGNAL TRANSDUCTION HISTIDINE KINASE C"/>
    <property type="match status" value="1"/>
</dbReference>
<dbReference type="CDD" id="cd17569">
    <property type="entry name" value="REC_HupR-like"/>
    <property type="match status" value="1"/>
</dbReference>
<dbReference type="EMBL" id="QGDO01000007">
    <property type="protein sequence ID" value="PWJ38435.1"/>
    <property type="molecule type" value="Genomic_DNA"/>
</dbReference>
<evidence type="ECO:0000313" key="11">
    <source>
        <dbReference type="Proteomes" id="UP000245535"/>
    </source>
</evidence>
<feature type="domain" description="Response regulatory" evidence="9">
    <location>
        <begin position="12"/>
        <end position="128"/>
    </location>
</feature>
<dbReference type="Pfam" id="PF00072">
    <property type="entry name" value="Response_reg"/>
    <property type="match status" value="1"/>
</dbReference>
<evidence type="ECO:0000256" key="3">
    <source>
        <dbReference type="ARBA" id="ARBA00022553"/>
    </source>
</evidence>
<dbReference type="FunFam" id="3.30.565.10:FF:000006">
    <property type="entry name" value="Sensor histidine kinase WalK"/>
    <property type="match status" value="1"/>
</dbReference>
<evidence type="ECO:0000256" key="6">
    <source>
        <dbReference type="PROSITE-ProRule" id="PRU00169"/>
    </source>
</evidence>
<reference evidence="10 11" key="1">
    <citation type="submission" date="2018-03" db="EMBL/GenBank/DDBJ databases">
        <title>Genomic Encyclopedia of Archaeal and Bacterial Type Strains, Phase II (KMG-II): from individual species to whole genera.</title>
        <authorList>
            <person name="Goeker M."/>
        </authorList>
    </citation>
    <scope>NUCLEOTIDE SEQUENCE [LARGE SCALE GENOMIC DNA]</scope>
    <source>
        <strain evidence="10 11">DSM 28229</strain>
    </source>
</reference>
<dbReference type="Gene3D" id="3.40.50.2300">
    <property type="match status" value="1"/>
</dbReference>
<dbReference type="CDD" id="cd00075">
    <property type="entry name" value="HATPase"/>
    <property type="match status" value="1"/>
</dbReference>
<dbReference type="Pfam" id="PF02518">
    <property type="entry name" value="HATPase_c"/>
    <property type="match status" value="1"/>
</dbReference>
<feature type="modified residue" description="4-aspartylphosphate" evidence="6">
    <location>
        <position position="62"/>
    </location>
</feature>
<dbReference type="CDD" id="cd00082">
    <property type="entry name" value="HisKA"/>
    <property type="match status" value="1"/>
</dbReference>
<name>A0A315Z6Q3_SEDFL</name>
<dbReference type="SMART" id="SM00388">
    <property type="entry name" value="HisKA"/>
    <property type="match status" value="1"/>
</dbReference>
<dbReference type="InterPro" id="IPR004358">
    <property type="entry name" value="Sig_transdc_His_kin-like_C"/>
</dbReference>
<dbReference type="InterPro" id="IPR036097">
    <property type="entry name" value="HisK_dim/P_sf"/>
</dbReference>
<dbReference type="PRINTS" id="PR00344">
    <property type="entry name" value="BCTRLSENSOR"/>
</dbReference>
<dbReference type="InterPro" id="IPR003594">
    <property type="entry name" value="HATPase_dom"/>
</dbReference>
<evidence type="ECO:0000259" key="9">
    <source>
        <dbReference type="PROSITE" id="PS50110"/>
    </source>
</evidence>
<dbReference type="EC" id="2.7.13.3" evidence="2"/>
<evidence type="ECO:0000256" key="4">
    <source>
        <dbReference type="ARBA" id="ARBA00022679"/>
    </source>
</evidence>
<dbReference type="Pfam" id="PF00512">
    <property type="entry name" value="HisKA"/>
    <property type="match status" value="1"/>
</dbReference>
<dbReference type="SUPFAM" id="SSF47384">
    <property type="entry name" value="Homodimeric domain of signal transducing histidine kinase"/>
    <property type="match status" value="1"/>
</dbReference>
<keyword evidence="3 6" id="KW-0597">Phosphoprotein</keyword>
<proteinExistence type="predicted"/>
<dbReference type="SMART" id="SM00448">
    <property type="entry name" value="REC"/>
    <property type="match status" value="1"/>
</dbReference>
<organism evidence="10 11">
    <name type="scientific">Sediminitomix flava</name>
    <dbReference type="NCBI Taxonomy" id="379075"/>
    <lineage>
        <taxon>Bacteria</taxon>
        <taxon>Pseudomonadati</taxon>
        <taxon>Bacteroidota</taxon>
        <taxon>Cytophagia</taxon>
        <taxon>Cytophagales</taxon>
        <taxon>Flammeovirgaceae</taxon>
        <taxon>Sediminitomix</taxon>
    </lineage>
</organism>
<dbReference type="Proteomes" id="UP000245535">
    <property type="component" value="Unassembled WGS sequence"/>
</dbReference>
<evidence type="ECO:0000256" key="2">
    <source>
        <dbReference type="ARBA" id="ARBA00012438"/>
    </source>
</evidence>
<comment type="caution">
    <text evidence="10">The sequence shown here is derived from an EMBL/GenBank/DDBJ whole genome shotgun (WGS) entry which is preliminary data.</text>
</comment>
<feature type="domain" description="Histidine kinase" evidence="8">
    <location>
        <begin position="203"/>
        <end position="420"/>
    </location>
</feature>
<dbReference type="SMART" id="SM00387">
    <property type="entry name" value="HATPase_c"/>
    <property type="match status" value="1"/>
</dbReference>
<dbReference type="RefSeq" id="WP_109621502.1">
    <property type="nucleotide sequence ID" value="NZ_QGDO01000007.1"/>
</dbReference>
<gene>
    <name evidence="10" type="ORF">BC781_10725</name>
</gene>
<dbReference type="GO" id="GO:0000155">
    <property type="term" value="F:phosphorelay sensor kinase activity"/>
    <property type="evidence" value="ECO:0007669"/>
    <property type="project" value="InterPro"/>
</dbReference>
<protein>
    <recommendedName>
        <fullName evidence="2">histidine kinase</fullName>
        <ecNumber evidence="2">2.7.13.3</ecNumber>
    </recommendedName>
</protein>
<keyword evidence="11" id="KW-1185">Reference proteome</keyword>
<accession>A0A315Z6Q3</accession>
<dbReference type="AlphaFoldDB" id="A0A315Z6Q3"/>
<dbReference type="PROSITE" id="PS50109">
    <property type="entry name" value="HIS_KIN"/>
    <property type="match status" value="1"/>
</dbReference>
<dbReference type="OrthoDB" id="109585at2"/>
<dbReference type="Gene3D" id="3.30.565.10">
    <property type="entry name" value="Histidine kinase-like ATPase, C-terminal domain"/>
    <property type="match status" value="1"/>
</dbReference>
<evidence type="ECO:0000256" key="1">
    <source>
        <dbReference type="ARBA" id="ARBA00000085"/>
    </source>
</evidence>
<comment type="catalytic activity">
    <reaction evidence="1">
        <text>ATP + protein L-histidine = ADP + protein N-phospho-L-histidine.</text>
        <dbReference type="EC" id="2.7.13.3"/>
    </reaction>
</comment>
<dbReference type="SUPFAM" id="SSF52172">
    <property type="entry name" value="CheY-like"/>
    <property type="match status" value="1"/>
</dbReference>
<dbReference type="InterPro" id="IPR036890">
    <property type="entry name" value="HATPase_C_sf"/>
</dbReference>
<evidence type="ECO:0000256" key="5">
    <source>
        <dbReference type="ARBA" id="ARBA00022777"/>
    </source>
</evidence>
<dbReference type="Gene3D" id="1.10.287.130">
    <property type="match status" value="1"/>
</dbReference>